<dbReference type="AlphaFoldDB" id="A0A645CBZ7"/>
<feature type="transmembrane region" description="Helical" evidence="1">
    <location>
        <begin position="73"/>
        <end position="94"/>
    </location>
</feature>
<organism evidence="2">
    <name type="scientific">bioreactor metagenome</name>
    <dbReference type="NCBI Taxonomy" id="1076179"/>
    <lineage>
        <taxon>unclassified sequences</taxon>
        <taxon>metagenomes</taxon>
        <taxon>ecological metagenomes</taxon>
    </lineage>
</organism>
<proteinExistence type="predicted"/>
<evidence type="ECO:0000313" key="2">
    <source>
        <dbReference type="EMBL" id="MPM74455.1"/>
    </source>
</evidence>
<keyword evidence="1" id="KW-1133">Transmembrane helix</keyword>
<dbReference type="EMBL" id="VSSQ01025975">
    <property type="protein sequence ID" value="MPM74455.1"/>
    <property type="molecule type" value="Genomic_DNA"/>
</dbReference>
<keyword evidence="1" id="KW-0812">Transmembrane</keyword>
<keyword evidence="1" id="KW-0472">Membrane</keyword>
<gene>
    <name evidence="2" type="ORF">SDC9_121443</name>
</gene>
<evidence type="ECO:0000256" key="1">
    <source>
        <dbReference type="SAM" id="Phobius"/>
    </source>
</evidence>
<sequence>MGIGFSFFKAPKNRVFNYQPLYYDEKKEAMQERFDKLHEEERGKEREYKPGKAIRGKLKKAVYENRRQPGSPLLTRFIVLLSLLGLVVVLYYVAKSMGYFFV</sequence>
<name>A0A645CBZ7_9ZZZZ</name>
<protein>
    <submittedName>
        <fullName evidence="2">Uncharacterized protein</fullName>
    </submittedName>
</protein>
<accession>A0A645CBZ7</accession>
<reference evidence="2" key="1">
    <citation type="submission" date="2019-08" db="EMBL/GenBank/DDBJ databases">
        <authorList>
            <person name="Kucharzyk K."/>
            <person name="Murdoch R.W."/>
            <person name="Higgins S."/>
            <person name="Loffler F."/>
        </authorList>
    </citation>
    <scope>NUCLEOTIDE SEQUENCE</scope>
</reference>
<comment type="caution">
    <text evidence="2">The sequence shown here is derived from an EMBL/GenBank/DDBJ whole genome shotgun (WGS) entry which is preliminary data.</text>
</comment>